<feature type="region of interest" description="Disordered" evidence="1">
    <location>
        <begin position="33"/>
        <end position="67"/>
    </location>
</feature>
<dbReference type="AlphaFoldDB" id="A0A511H537"/>
<reference evidence="2 3" key="1">
    <citation type="submission" date="2019-07" db="EMBL/GenBank/DDBJ databases">
        <title>Whole genome shotgun sequence of Myxococcus virescens NBRC 100334.</title>
        <authorList>
            <person name="Hosoyama A."/>
            <person name="Uohara A."/>
            <person name="Ohji S."/>
            <person name="Ichikawa N."/>
        </authorList>
    </citation>
    <scope>NUCLEOTIDE SEQUENCE [LARGE SCALE GENOMIC DNA]</scope>
    <source>
        <strain evidence="2 3">NBRC 100334</strain>
    </source>
</reference>
<organism evidence="2 3">
    <name type="scientific">Myxococcus virescens</name>
    <dbReference type="NCBI Taxonomy" id="83456"/>
    <lineage>
        <taxon>Bacteria</taxon>
        <taxon>Pseudomonadati</taxon>
        <taxon>Myxococcota</taxon>
        <taxon>Myxococcia</taxon>
        <taxon>Myxococcales</taxon>
        <taxon>Cystobacterineae</taxon>
        <taxon>Myxococcaceae</taxon>
        <taxon>Myxococcus</taxon>
    </lineage>
</organism>
<feature type="compositionally biased region" description="Basic and acidic residues" evidence="1">
    <location>
        <begin position="39"/>
        <end position="52"/>
    </location>
</feature>
<gene>
    <name evidence="2" type="ORF">MVI01_04110</name>
</gene>
<dbReference type="Proteomes" id="UP000321224">
    <property type="component" value="Unassembled WGS sequence"/>
</dbReference>
<name>A0A511H537_9BACT</name>
<protein>
    <submittedName>
        <fullName evidence="2">Uncharacterized protein</fullName>
    </submittedName>
</protein>
<accession>A0A511H537</accession>
<evidence type="ECO:0000256" key="1">
    <source>
        <dbReference type="SAM" id="MobiDB-lite"/>
    </source>
</evidence>
<proteinExistence type="predicted"/>
<evidence type="ECO:0000313" key="3">
    <source>
        <dbReference type="Proteomes" id="UP000321224"/>
    </source>
</evidence>
<sequence>MVELPGDVLGRDALPLVEGRHGSHDAQFVFFGSRAEPPGAREADSRDGHDDLVGASGKGPRPGRGMDAECIRGRVKLHPGLHEICTNIPRQPHKGAITVARGAEILRP</sequence>
<comment type="caution">
    <text evidence="2">The sequence shown here is derived from an EMBL/GenBank/DDBJ whole genome shotgun (WGS) entry which is preliminary data.</text>
</comment>
<dbReference type="EMBL" id="BJVY01000001">
    <property type="protein sequence ID" value="GEL68627.1"/>
    <property type="molecule type" value="Genomic_DNA"/>
</dbReference>
<evidence type="ECO:0000313" key="2">
    <source>
        <dbReference type="EMBL" id="GEL68627.1"/>
    </source>
</evidence>